<dbReference type="InterPro" id="IPR036526">
    <property type="entry name" value="C-N_Hydrolase_sf"/>
</dbReference>
<comment type="catalytic activity">
    <reaction evidence="9">
        <text>N-terminal S-1,2-diacyl-sn-glyceryl-L-cysteinyl-[lipoprotein] + a glycerophospholipid = N-acyl-S-1,2-diacyl-sn-glyceryl-L-cysteinyl-[lipoprotein] + a 2-acyl-sn-glycero-3-phospholipid + H(+)</text>
        <dbReference type="Rhea" id="RHEA:48228"/>
        <dbReference type="Rhea" id="RHEA-COMP:14681"/>
        <dbReference type="Rhea" id="RHEA-COMP:14684"/>
        <dbReference type="ChEBI" id="CHEBI:15378"/>
        <dbReference type="ChEBI" id="CHEBI:136912"/>
        <dbReference type="ChEBI" id="CHEBI:140656"/>
        <dbReference type="ChEBI" id="CHEBI:140657"/>
        <dbReference type="ChEBI" id="CHEBI:140660"/>
        <dbReference type="EC" id="2.3.1.269"/>
    </reaction>
</comment>
<feature type="transmembrane region" description="Helical" evidence="9">
    <location>
        <begin position="159"/>
        <end position="182"/>
    </location>
</feature>
<keyword evidence="3 9" id="KW-1003">Cell membrane</keyword>
<organism evidence="11 12">
    <name type="scientific">Desulfovibrio piger</name>
    <dbReference type="NCBI Taxonomy" id="901"/>
    <lineage>
        <taxon>Bacteria</taxon>
        <taxon>Pseudomonadati</taxon>
        <taxon>Thermodesulfobacteriota</taxon>
        <taxon>Desulfovibrionia</taxon>
        <taxon>Desulfovibrionales</taxon>
        <taxon>Desulfovibrionaceae</taxon>
        <taxon>Desulfovibrio</taxon>
    </lineage>
</organism>
<keyword evidence="4 9" id="KW-0808">Transferase</keyword>
<dbReference type="PROSITE" id="PS50263">
    <property type="entry name" value="CN_HYDROLASE"/>
    <property type="match status" value="1"/>
</dbReference>
<comment type="function">
    <text evidence="9">Catalyzes the phospholipid dependent N-acylation of the N-terminal cysteine of apolipoprotein, the last step in lipoprotein maturation.</text>
</comment>
<dbReference type="Proteomes" id="UP000522333">
    <property type="component" value="Unassembled WGS sequence"/>
</dbReference>
<dbReference type="InterPro" id="IPR004563">
    <property type="entry name" value="Apolipo_AcylTrfase"/>
</dbReference>
<keyword evidence="7 9" id="KW-0472">Membrane</keyword>
<dbReference type="NCBIfam" id="TIGR00546">
    <property type="entry name" value="lnt"/>
    <property type="match status" value="1"/>
</dbReference>
<evidence type="ECO:0000256" key="1">
    <source>
        <dbReference type="ARBA" id="ARBA00004651"/>
    </source>
</evidence>
<feature type="transmembrane region" description="Helical" evidence="9">
    <location>
        <begin position="189"/>
        <end position="207"/>
    </location>
</feature>
<keyword evidence="8 9" id="KW-0012">Acyltransferase</keyword>
<keyword evidence="6 9" id="KW-1133">Transmembrane helix</keyword>
<evidence type="ECO:0000256" key="3">
    <source>
        <dbReference type="ARBA" id="ARBA00022475"/>
    </source>
</evidence>
<feature type="transmembrane region" description="Helical" evidence="9">
    <location>
        <begin position="486"/>
        <end position="505"/>
    </location>
</feature>
<evidence type="ECO:0000313" key="11">
    <source>
        <dbReference type="EMBL" id="NME51440.1"/>
    </source>
</evidence>
<dbReference type="EMBL" id="JABAFY010000005">
    <property type="protein sequence ID" value="NME51440.1"/>
    <property type="molecule type" value="Genomic_DNA"/>
</dbReference>
<dbReference type="RefSeq" id="WP_168934874.1">
    <property type="nucleotide sequence ID" value="NZ_CAMMAI010000005.1"/>
</dbReference>
<dbReference type="GO" id="GO:0005886">
    <property type="term" value="C:plasma membrane"/>
    <property type="evidence" value="ECO:0007669"/>
    <property type="project" value="UniProtKB-SubCell"/>
</dbReference>
<dbReference type="PANTHER" id="PTHR38686">
    <property type="entry name" value="APOLIPOPROTEIN N-ACYLTRANSFERASE"/>
    <property type="match status" value="1"/>
</dbReference>
<dbReference type="SUPFAM" id="SSF56317">
    <property type="entry name" value="Carbon-nitrogen hydrolase"/>
    <property type="match status" value="1"/>
</dbReference>
<dbReference type="HAMAP" id="MF_01148">
    <property type="entry name" value="Lnt"/>
    <property type="match status" value="1"/>
</dbReference>
<dbReference type="Gene3D" id="3.60.110.10">
    <property type="entry name" value="Carbon-nitrogen hydrolase"/>
    <property type="match status" value="1"/>
</dbReference>
<evidence type="ECO:0000256" key="2">
    <source>
        <dbReference type="ARBA" id="ARBA00010065"/>
    </source>
</evidence>
<evidence type="ECO:0000313" key="12">
    <source>
        <dbReference type="Proteomes" id="UP000522333"/>
    </source>
</evidence>
<comment type="similarity">
    <text evidence="2 9">Belongs to the CN hydrolase family. Apolipoprotein N-acyltransferase subfamily.</text>
</comment>
<dbReference type="Pfam" id="PF20154">
    <property type="entry name" value="LNT_N"/>
    <property type="match status" value="1"/>
</dbReference>
<feature type="transmembrane region" description="Helical" evidence="9">
    <location>
        <begin position="87"/>
        <end position="112"/>
    </location>
</feature>
<comment type="pathway">
    <text evidence="9">Protein modification; lipoprotein biosynthesis (N-acyl transfer).</text>
</comment>
<dbReference type="EC" id="2.3.1.269" evidence="9"/>
<evidence type="ECO:0000256" key="9">
    <source>
        <dbReference type="HAMAP-Rule" id="MF_01148"/>
    </source>
</evidence>
<evidence type="ECO:0000256" key="5">
    <source>
        <dbReference type="ARBA" id="ARBA00022692"/>
    </source>
</evidence>
<evidence type="ECO:0000259" key="10">
    <source>
        <dbReference type="PROSITE" id="PS50263"/>
    </source>
</evidence>
<comment type="caution">
    <text evidence="11">The sequence shown here is derived from an EMBL/GenBank/DDBJ whole genome shotgun (WGS) entry which is preliminary data.</text>
</comment>
<dbReference type="AlphaFoldDB" id="A0A848C8A4"/>
<dbReference type="InterPro" id="IPR045378">
    <property type="entry name" value="LNT_N"/>
</dbReference>
<dbReference type="GO" id="GO:0042158">
    <property type="term" value="P:lipoprotein biosynthetic process"/>
    <property type="evidence" value="ECO:0007669"/>
    <property type="project" value="UniProtKB-UniRule"/>
</dbReference>
<evidence type="ECO:0000256" key="7">
    <source>
        <dbReference type="ARBA" id="ARBA00023136"/>
    </source>
</evidence>
<dbReference type="Pfam" id="PF00795">
    <property type="entry name" value="CN_hydrolase"/>
    <property type="match status" value="1"/>
</dbReference>
<protein>
    <recommendedName>
        <fullName evidence="9">Apolipoprotein N-acyltransferase</fullName>
        <shortName evidence="9">ALP N-acyltransferase</shortName>
        <ecNumber evidence="9">2.3.1.269</ecNumber>
    </recommendedName>
</protein>
<feature type="transmembrane region" description="Helical" evidence="9">
    <location>
        <begin position="61"/>
        <end position="81"/>
    </location>
</feature>
<dbReference type="PANTHER" id="PTHR38686:SF1">
    <property type="entry name" value="APOLIPOPROTEIN N-ACYLTRANSFERASE"/>
    <property type="match status" value="1"/>
</dbReference>
<accession>A0A848C8A4</accession>
<feature type="transmembrane region" description="Helical" evidence="9">
    <location>
        <begin position="124"/>
        <end position="147"/>
    </location>
</feature>
<dbReference type="CDD" id="cd07571">
    <property type="entry name" value="ALP_N-acyl_transferase"/>
    <property type="match status" value="1"/>
</dbReference>
<feature type="domain" description="CN hydrolase" evidence="10">
    <location>
        <begin position="229"/>
        <end position="476"/>
    </location>
</feature>
<comment type="subcellular location">
    <subcellularLocation>
        <location evidence="1 9">Cell membrane</location>
        <topology evidence="1 9">Multi-pass membrane protein</topology>
    </subcellularLocation>
</comment>
<proteinExistence type="inferred from homology"/>
<dbReference type="GO" id="GO:0016410">
    <property type="term" value="F:N-acyltransferase activity"/>
    <property type="evidence" value="ECO:0007669"/>
    <property type="project" value="UniProtKB-UniRule"/>
</dbReference>
<feature type="transmembrane region" description="Helical" evidence="9">
    <location>
        <begin position="36"/>
        <end position="54"/>
    </location>
</feature>
<evidence type="ECO:0000256" key="6">
    <source>
        <dbReference type="ARBA" id="ARBA00022989"/>
    </source>
</evidence>
<keyword evidence="5 9" id="KW-0812">Transmembrane</keyword>
<reference evidence="11 12" key="1">
    <citation type="submission" date="2020-04" db="EMBL/GenBank/DDBJ databases">
        <authorList>
            <person name="Hitch T.C.A."/>
            <person name="Wylensek D."/>
            <person name="Clavel T."/>
        </authorList>
    </citation>
    <scope>NUCLEOTIDE SEQUENCE [LARGE SCALE GENOMIC DNA]</scope>
    <source>
        <strain evidence="11 12">PG-251-APC-1</strain>
    </source>
</reference>
<evidence type="ECO:0000256" key="4">
    <source>
        <dbReference type="ARBA" id="ARBA00022679"/>
    </source>
</evidence>
<dbReference type="UniPathway" id="UPA00666"/>
<keyword evidence="11" id="KW-0449">Lipoprotein</keyword>
<dbReference type="InterPro" id="IPR003010">
    <property type="entry name" value="C-N_Hydrolase"/>
</dbReference>
<name>A0A848C8A4_9BACT</name>
<evidence type="ECO:0000256" key="8">
    <source>
        <dbReference type="ARBA" id="ARBA00023315"/>
    </source>
</evidence>
<gene>
    <name evidence="9 11" type="primary">lnt</name>
    <name evidence="11" type="ORF">HF854_02590</name>
</gene>
<sequence length="514" mass="56070">MRDAWLRSSPLGLGLAGAAALWLAFPNGWISLPPLALLLPLCLALLGDSAPSAGAALRRGWLSSIVGMAAVLYWLTIPMATVGNLPMALAAVCAVLVATCLASAGGLFSLLAHALRGRGPLAQAWLLGLAWYFLEYVYALVAGFPWLPLGGALAAWPLWIQAADVTGAYLLAGLWVTVILCLRHWRRPACVCTGLLLAALLLGYGAWRLHTTPLEDDPRGEDSVAVLFAEGNIDQNQKWVPAYQRRTVETYLRLTQAELARHPGEKPLIVWPETALPFNFDNNGILSALVRNLARQSQSPLLTGVPGFQYDAAGNMQVFNRALLLDPSGNTAGHYDKEHLVPFGEYVPEWLNWNFLADLLQEVGVYTPGRSAAPLVHEDLRLGMLICYEAVFPWLAQARVEHGANVLVDISNDGWFGRSPAALQHLYLASLRAVEQGRWLLRGTNTGISAIIDARGRVTVRGGQFEENTLWGRVRLQQGATIYHKLGLWLPLAAGLLWLGIFWGTRRPSPSTPR</sequence>